<dbReference type="PANTHER" id="PTHR42064">
    <property type="entry name" value="YALI0F28677P"/>
    <property type="match status" value="1"/>
</dbReference>
<organism evidence="2 3">
    <name type="scientific">Microthyrium microscopicum</name>
    <dbReference type="NCBI Taxonomy" id="703497"/>
    <lineage>
        <taxon>Eukaryota</taxon>
        <taxon>Fungi</taxon>
        <taxon>Dikarya</taxon>
        <taxon>Ascomycota</taxon>
        <taxon>Pezizomycotina</taxon>
        <taxon>Dothideomycetes</taxon>
        <taxon>Dothideomycetes incertae sedis</taxon>
        <taxon>Microthyriales</taxon>
        <taxon>Microthyriaceae</taxon>
        <taxon>Microthyrium</taxon>
    </lineage>
</organism>
<keyword evidence="3" id="KW-1185">Reference proteome</keyword>
<feature type="region of interest" description="Disordered" evidence="1">
    <location>
        <begin position="1064"/>
        <end position="1095"/>
    </location>
</feature>
<feature type="compositionally biased region" description="Polar residues" evidence="1">
    <location>
        <begin position="1210"/>
        <end position="1223"/>
    </location>
</feature>
<feature type="region of interest" description="Disordered" evidence="1">
    <location>
        <begin position="1011"/>
        <end position="1034"/>
    </location>
</feature>
<feature type="compositionally biased region" description="Basic and acidic residues" evidence="1">
    <location>
        <begin position="1066"/>
        <end position="1076"/>
    </location>
</feature>
<protein>
    <submittedName>
        <fullName evidence="2">Uncharacterized protein</fullName>
    </submittedName>
</protein>
<reference evidence="2" key="1">
    <citation type="journal article" date="2020" name="Stud. Mycol.">
        <title>101 Dothideomycetes genomes: a test case for predicting lifestyles and emergence of pathogens.</title>
        <authorList>
            <person name="Haridas S."/>
            <person name="Albert R."/>
            <person name="Binder M."/>
            <person name="Bloem J."/>
            <person name="Labutti K."/>
            <person name="Salamov A."/>
            <person name="Andreopoulos B."/>
            <person name="Baker S."/>
            <person name="Barry K."/>
            <person name="Bills G."/>
            <person name="Bluhm B."/>
            <person name="Cannon C."/>
            <person name="Castanera R."/>
            <person name="Culley D."/>
            <person name="Daum C."/>
            <person name="Ezra D."/>
            <person name="Gonzalez J."/>
            <person name="Henrissat B."/>
            <person name="Kuo A."/>
            <person name="Liang C."/>
            <person name="Lipzen A."/>
            <person name="Lutzoni F."/>
            <person name="Magnuson J."/>
            <person name="Mondo S."/>
            <person name="Nolan M."/>
            <person name="Ohm R."/>
            <person name="Pangilinan J."/>
            <person name="Park H.-J."/>
            <person name="Ramirez L."/>
            <person name="Alfaro M."/>
            <person name="Sun H."/>
            <person name="Tritt A."/>
            <person name="Yoshinaga Y."/>
            <person name="Zwiers L.-H."/>
            <person name="Turgeon B."/>
            <person name="Goodwin S."/>
            <person name="Spatafora J."/>
            <person name="Crous P."/>
            <person name="Grigoriev I."/>
        </authorList>
    </citation>
    <scope>NUCLEOTIDE SEQUENCE</scope>
    <source>
        <strain evidence="2">CBS 115976</strain>
    </source>
</reference>
<feature type="region of interest" description="Disordered" evidence="1">
    <location>
        <begin position="1148"/>
        <end position="1224"/>
    </location>
</feature>
<dbReference type="PANTHER" id="PTHR42064:SF1">
    <property type="entry name" value="YALI0F28677P"/>
    <property type="match status" value="1"/>
</dbReference>
<accession>A0A6A6UPS5</accession>
<feature type="region of interest" description="Disordered" evidence="1">
    <location>
        <begin position="537"/>
        <end position="562"/>
    </location>
</feature>
<feature type="compositionally biased region" description="Basic residues" evidence="1">
    <location>
        <begin position="1152"/>
        <end position="1163"/>
    </location>
</feature>
<feature type="region of interest" description="Disordered" evidence="1">
    <location>
        <begin position="619"/>
        <end position="649"/>
    </location>
</feature>
<feature type="region of interest" description="Disordered" evidence="1">
    <location>
        <begin position="1277"/>
        <end position="1300"/>
    </location>
</feature>
<dbReference type="EMBL" id="MU004231">
    <property type="protein sequence ID" value="KAF2673780.1"/>
    <property type="molecule type" value="Genomic_DNA"/>
</dbReference>
<sequence length="1571" mass="174742">MPHSSVSAPATTSVFPRLLPLDHSTITEAYLPISALSNSKTSLSELAHLIRFQRYQEQRRSQSRIRLHRWLVSAALSARMLRCGELAYKTLGFATLHAALHDVRSSCDATRRYALLEGDIEGSKLKSQPGADPSQNSFSTFMHEIPQKIRNDLLAFISEIRTNPDFLASRLCSLSQQELNKLASFRPSVDTNDFAVMASGKTSLKRGGVFTTATPVERLLSFQRHDGLSALLFTIFANSSGSDSMEDLRRTNTWATACAKLFLEKPGNERLIRSVLDAFAGMRDWPVKHKLETFLMQVLQDGQFLLEGPPGKAGSIDEKQVNKPFEYMADEFFDRSVKSLLALIDGEPSAGGLPEGAIEIGHEILRKVGSSKKQRYMAEFHILYRWFFSSYLPAALMYPEAHGIMVSYHISTFARERILKELATRTQIQVFGVFNSVRQSVPVWPETKAHVERLLDQLRKPRGFSRPVLTPAKALSSPKETVEVQPFLVLCPSDIKTLSFATEKDIPNNGLLSSSSSISGISIPFIGASTPGDGSSILSQSVSSITSDSTSREPLLNRSASADSLSTEEYGRKIRMACSEMSRILGTDSVAGVCHPFADRWAVLHISSDGRQLLTRMRKDVEDEEEIEDDSLDSGSEDENGTYGNDLENDYHQLKDSIFKLLSEYELPKNLSESKAFSNGKKLQKSRKAISGLRKTTPVLADDPSLKQLYDVHESSAKERISELEIMLEAALYQCNIREEFMDAVLWYKSLDQLQKLSSSSLKRDGYGPLLHYFARGPRVSLGRCFSAIEEFDAWFVWLKQSQERHDSQMEDMMVTFKVLRDKMWYKNAVLTSAGYEEAKNVTIALKTMGKKSDKTDQKPSQQQKKNFARSNTTSIFMKSETQTLNLLAAAEDHGGPNKLSDDQVELTNVWLARNSVEADFCKGEERIHRFCVEIDKTVNKLVGDGVLDGPVLWSSDLYRRDKEILDGGRSDFWLTGPGLIIPGEEDFDSNASRPASMSLDFVQRPSKGSLRSISTQASQQSITSSEWSNSGKPVNLMDAPQDYFGTSSPALTIDSTKTFWSPFQSKDEQKSKPGLDRLSSATSTKSSSALPKTNSEEKRRFLLDLKQSLTGLLLSDLGAILFNEGSETDGWFAGEYVEECIRRRDVDDKKRKQKLLRKKSMRSLKNARDQQKTTIPNIDNTSRGDRTTPTPSNPTPTQPELDNADVRESSGNSGAEVQSRSTPVMKKTSFADFPYHSAYRLLLRKFSTHPNPFSKLQALYELKLLIEHSIFAKTGKGPLPKRDTLPPVPPSPTLGATPELSIRTSSVPVTRAQNLQEAIAHVAERRSHNINTLQAQPGRGSPMPVRIAGSPSSDPTVEALQALFRDSNIRPKTLFRDLQYIAAFVPAQMLDKTPRGKAFWDAGLAALGLKQDVVRYMVAIADGIVEENTKERGVAAQQIAAQGPATAGPTVPITVNTASQSAHAPRYTMQDAAEMFLITAKEGDAAAERELAIFYLTQPDGLPKTTLPLAKPREVFKGEIIARKRTADDLRRSDPATMCLAQHWMEMSRKGGDELAANYLRSRDDMERIP</sequence>
<proteinExistence type="predicted"/>
<dbReference type="OrthoDB" id="3548913at2759"/>
<feature type="compositionally biased region" description="Acidic residues" evidence="1">
    <location>
        <begin position="622"/>
        <end position="640"/>
    </location>
</feature>
<feature type="region of interest" description="Disordered" evidence="1">
    <location>
        <begin position="850"/>
        <end position="870"/>
    </location>
</feature>
<gene>
    <name evidence="2" type="ORF">BT63DRAFT_431699</name>
</gene>
<name>A0A6A6UPS5_9PEZI</name>
<feature type="compositionally biased region" description="Polar residues" evidence="1">
    <location>
        <begin position="859"/>
        <end position="870"/>
    </location>
</feature>
<dbReference type="Proteomes" id="UP000799302">
    <property type="component" value="Unassembled WGS sequence"/>
</dbReference>
<feature type="compositionally biased region" description="Low complexity" evidence="1">
    <location>
        <begin position="1080"/>
        <end position="1090"/>
    </location>
</feature>
<feature type="compositionally biased region" description="Low complexity" evidence="1">
    <location>
        <begin position="1013"/>
        <end position="1026"/>
    </location>
</feature>
<evidence type="ECO:0000313" key="2">
    <source>
        <dbReference type="EMBL" id="KAF2673780.1"/>
    </source>
</evidence>
<feature type="compositionally biased region" description="Polar residues" evidence="1">
    <location>
        <begin position="1173"/>
        <end position="1182"/>
    </location>
</feature>
<feature type="compositionally biased region" description="Low complexity" evidence="1">
    <location>
        <begin position="537"/>
        <end position="549"/>
    </location>
</feature>
<evidence type="ECO:0000313" key="3">
    <source>
        <dbReference type="Proteomes" id="UP000799302"/>
    </source>
</evidence>
<evidence type="ECO:0000256" key="1">
    <source>
        <dbReference type="SAM" id="MobiDB-lite"/>
    </source>
</evidence>